<dbReference type="EMBL" id="JASKMB010000052">
    <property type="protein sequence ID" value="MDT6974495.1"/>
    <property type="molecule type" value="Genomic_DNA"/>
</dbReference>
<reference evidence="2 3" key="1">
    <citation type="submission" date="2023-05" db="EMBL/GenBank/DDBJ databases">
        <title>Streptomyces fuscus sp. nov., a brown-black pigment producing actinomyces isolated from dry sand of Sea duck farm.</title>
        <authorList>
            <person name="Xie J."/>
            <person name="Shen N."/>
        </authorList>
    </citation>
    <scope>NUCLEOTIDE SEQUENCE [LARGE SCALE GENOMIC DNA]</scope>
    <source>
        <strain evidence="2 3">CGMCC 4.1883</strain>
    </source>
</reference>
<dbReference type="Proteomes" id="UP001257895">
    <property type="component" value="Unassembled WGS sequence"/>
</dbReference>
<evidence type="ECO:0000256" key="1">
    <source>
        <dbReference type="SAM" id="MobiDB-lite"/>
    </source>
</evidence>
<proteinExistence type="predicted"/>
<accession>A0ABU3JHF1</accession>
<gene>
    <name evidence="2" type="ORF">QNO05_32215</name>
</gene>
<protein>
    <recommendedName>
        <fullName evidence="4">AG1 protein</fullName>
    </recommendedName>
</protein>
<feature type="compositionally biased region" description="Gly residues" evidence="1">
    <location>
        <begin position="29"/>
        <end position="39"/>
    </location>
</feature>
<name>A0ABU3JHF1_9ACTN</name>
<evidence type="ECO:0008006" key="4">
    <source>
        <dbReference type="Google" id="ProtNLM"/>
    </source>
</evidence>
<feature type="region of interest" description="Disordered" evidence="1">
    <location>
        <begin position="24"/>
        <end position="46"/>
    </location>
</feature>
<organism evidence="2 3">
    <name type="scientific">Streptomyces thermocarboxydus</name>
    <dbReference type="NCBI Taxonomy" id="59299"/>
    <lineage>
        <taxon>Bacteria</taxon>
        <taxon>Bacillati</taxon>
        <taxon>Actinomycetota</taxon>
        <taxon>Actinomycetes</taxon>
        <taxon>Kitasatosporales</taxon>
        <taxon>Streptomycetaceae</taxon>
        <taxon>Streptomyces</taxon>
    </lineage>
</organism>
<comment type="caution">
    <text evidence="2">The sequence shown here is derived from an EMBL/GenBank/DDBJ whole genome shotgun (WGS) entry which is preliminary data.</text>
</comment>
<evidence type="ECO:0000313" key="3">
    <source>
        <dbReference type="Proteomes" id="UP001257895"/>
    </source>
</evidence>
<sequence length="144" mass="15517">MSFDEMWGQARSNALARQRSSMQLNQLPGSGGGGAGGGDDYTVTSPDLKAVGNEAQELYHAFEKDAFHAGANTGTASTSLTEDNFATGSALWSAWDTWRSQAEALLSACAHIHNHLEDTVSTHAKHEEILVTNLSVEKINKHFK</sequence>
<keyword evidence="3" id="KW-1185">Reference proteome</keyword>
<dbReference type="RefSeq" id="WP_215048316.1">
    <property type="nucleotide sequence ID" value="NZ_BAAAGV010000057.1"/>
</dbReference>
<evidence type="ECO:0000313" key="2">
    <source>
        <dbReference type="EMBL" id="MDT6974495.1"/>
    </source>
</evidence>